<feature type="coiled-coil region" evidence="4">
    <location>
        <begin position="332"/>
        <end position="363"/>
    </location>
</feature>
<evidence type="ECO:0000256" key="5">
    <source>
        <dbReference type="SAM" id="SignalP"/>
    </source>
</evidence>
<reference evidence="6 7" key="1">
    <citation type="submission" date="2022-04" db="EMBL/GenBank/DDBJ databases">
        <title>Halobacillus sp. isolated from saltern.</title>
        <authorList>
            <person name="Won M."/>
            <person name="Lee C.-M."/>
            <person name="Woen H.-Y."/>
            <person name="Kwon S.-W."/>
        </authorList>
    </citation>
    <scope>NUCLEOTIDE SEQUENCE [LARGE SCALE GENOMIC DNA]</scope>
    <source>
        <strain evidence="6 7">SSTM10-2</strain>
    </source>
</reference>
<dbReference type="PROSITE" id="PS51257">
    <property type="entry name" value="PROKAR_LIPOPROTEIN"/>
    <property type="match status" value="1"/>
</dbReference>
<keyword evidence="7" id="KW-1185">Reference proteome</keyword>
<proteinExistence type="inferred from homology"/>
<dbReference type="EMBL" id="CP095074">
    <property type="protein sequence ID" value="UOQ95131.1"/>
    <property type="molecule type" value="Genomic_DNA"/>
</dbReference>
<keyword evidence="3 5" id="KW-0732">Signal</keyword>
<dbReference type="PANTHER" id="PTHR30024">
    <property type="entry name" value="ALIPHATIC SULFONATES-BINDING PROTEIN-RELATED"/>
    <property type="match status" value="1"/>
</dbReference>
<evidence type="ECO:0000313" key="6">
    <source>
        <dbReference type="EMBL" id="UOQ95131.1"/>
    </source>
</evidence>
<organism evidence="6 7">
    <name type="scientific">Halobacillus shinanisalinarum</name>
    <dbReference type="NCBI Taxonomy" id="2932258"/>
    <lineage>
        <taxon>Bacteria</taxon>
        <taxon>Bacillati</taxon>
        <taxon>Bacillota</taxon>
        <taxon>Bacilli</taxon>
        <taxon>Bacillales</taxon>
        <taxon>Bacillaceae</taxon>
        <taxon>Halobacillus</taxon>
    </lineage>
</organism>
<keyword evidence="4" id="KW-0175">Coiled coil</keyword>
<feature type="signal peptide" evidence="5">
    <location>
        <begin position="1"/>
        <end position="29"/>
    </location>
</feature>
<dbReference type="NCBIfam" id="TIGR02122">
    <property type="entry name" value="TRAP_TAXI"/>
    <property type="match status" value="1"/>
</dbReference>
<comment type="similarity">
    <text evidence="2">Belongs to the bacterial solute-binding protein SsuA/TauA family.</text>
</comment>
<accession>A0ABY4H4A2</accession>
<gene>
    <name evidence="6" type="ORF">MUO14_09490</name>
</gene>
<dbReference type="RefSeq" id="WP_244754984.1">
    <property type="nucleotide sequence ID" value="NZ_CP095074.1"/>
</dbReference>
<dbReference type="InterPro" id="IPR011852">
    <property type="entry name" value="TRAP_TAXI"/>
</dbReference>
<evidence type="ECO:0000256" key="2">
    <source>
        <dbReference type="ARBA" id="ARBA00010742"/>
    </source>
</evidence>
<evidence type="ECO:0000256" key="1">
    <source>
        <dbReference type="ARBA" id="ARBA00004418"/>
    </source>
</evidence>
<name>A0ABY4H4A2_9BACI</name>
<evidence type="ECO:0000313" key="7">
    <source>
        <dbReference type="Proteomes" id="UP000831880"/>
    </source>
</evidence>
<protein>
    <submittedName>
        <fullName evidence="6">TAXI family TRAP transporter solute-binding subunit</fullName>
    </submittedName>
</protein>
<sequence>MRKNIFLIILLISSALTFVGCSNSSKSNASNGDNNEGSINLPSLMTWSVYDVGASGYAEMSAIADMLTEQYNTNIRLIPSATGVGRMTVLRDGQASIGKLGDESQFAFEGREEYADLAWGPQNLRAVWSPISQYGFGVREEDGIESIEDLKGKKIPYFPGNSSVNVKTEAMLAFGDLTWDDVEVVELTTYAGQGAALAQGQIDAVSGIPSSSTFYETDSKSKIDWINMNPNDDEGWSRVEEVAPWLFPESRDDGAGMEGETPLMGYGYSIVSYADAENIKSLLEAMDENFDQFKDAVPGASLYAKEKVLTEPRGLPFHEETVEFFKENGMWSEEKQAKNDELIERSNRLAEAWEKVVAEAKDKGISDEKFAEYWLERKSELVK</sequence>
<dbReference type="Pfam" id="PF16868">
    <property type="entry name" value="NMT1_3"/>
    <property type="match status" value="1"/>
</dbReference>
<dbReference type="SUPFAM" id="SSF53850">
    <property type="entry name" value="Periplasmic binding protein-like II"/>
    <property type="match status" value="1"/>
</dbReference>
<dbReference type="Gene3D" id="3.40.190.10">
    <property type="entry name" value="Periplasmic binding protein-like II"/>
    <property type="match status" value="2"/>
</dbReference>
<evidence type="ECO:0000256" key="3">
    <source>
        <dbReference type="ARBA" id="ARBA00022729"/>
    </source>
</evidence>
<dbReference type="Proteomes" id="UP000831880">
    <property type="component" value="Chromosome"/>
</dbReference>
<evidence type="ECO:0000256" key="4">
    <source>
        <dbReference type="SAM" id="Coils"/>
    </source>
</evidence>
<feature type="chain" id="PRO_5046053776" evidence="5">
    <location>
        <begin position="30"/>
        <end position="383"/>
    </location>
</feature>
<comment type="subcellular location">
    <subcellularLocation>
        <location evidence="1">Periplasm</location>
    </subcellularLocation>
</comment>
<dbReference type="PANTHER" id="PTHR30024:SF47">
    <property type="entry name" value="TAURINE-BINDING PERIPLASMIC PROTEIN"/>
    <property type="match status" value="1"/>
</dbReference>